<dbReference type="OrthoDB" id="329041at2759"/>
<dbReference type="InterPro" id="IPR041316">
    <property type="entry name" value="ISP1_C"/>
</dbReference>
<organism evidence="3 4">
    <name type="scientific">Eimeria tenella</name>
    <name type="common">Coccidian parasite</name>
    <dbReference type="NCBI Taxonomy" id="5802"/>
    <lineage>
        <taxon>Eukaryota</taxon>
        <taxon>Sar</taxon>
        <taxon>Alveolata</taxon>
        <taxon>Apicomplexa</taxon>
        <taxon>Conoidasida</taxon>
        <taxon>Coccidia</taxon>
        <taxon>Eucoccidiorida</taxon>
        <taxon>Eimeriorina</taxon>
        <taxon>Eimeriidae</taxon>
        <taxon>Eimeria</taxon>
    </lineage>
</organism>
<dbReference type="VEuPathDB" id="ToxoDB:ETH_00023475"/>
<dbReference type="AlphaFoldDB" id="U6KZ04"/>
<evidence type="ECO:0000259" key="2">
    <source>
        <dbReference type="Pfam" id="PF18161"/>
    </source>
</evidence>
<reference evidence="3" key="2">
    <citation type="submission" date="2013-10" db="EMBL/GenBank/DDBJ databases">
        <authorList>
            <person name="Aslett M."/>
        </authorList>
    </citation>
    <scope>NUCLEOTIDE SEQUENCE [LARGE SCALE GENOMIC DNA]</scope>
    <source>
        <strain evidence="3">Houghton</strain>
    </source>
</reference>
<name>U6KZ04_EIMTE</name>
<evidence type="ECO:0000313" key="3">
    <source>
        <dbReference type="EMBL" id="CDJ42163.1"/>
    </source>
</evidence>
<dbReference type="RefSeq" id="XP_013232913.1">
    <property type="nucleotide sequence ID" value="XM_013377459.1"/>
</dbReference>
<dbReference type="InterPro" id="IPR011993">
    <property type="entry name" value="PH-like_dom_sf"/>
</dbReference>
<accession>U6KZ04</accession>
<dbReference type="Gene3D" id="2.30.29.30">
    <property type="entry name" value="Pleckstrin-homology domain (PH domain)/Phosphotyrosine-binding domain (PTB)"/>
    <property type="match status" value="1"/>
</dbReference>
<keyword evidence="4" id="KW-1185">Reference proteome</keyword>
<dbReference type="Proteomes" id="UP000030747">
    <property type="component" value="Unassembled WGS sequence"/>
</dbReference>
<sequence length="106" mass="11762">MRCGSKGSANAQEKSRWVPFNTVKNILTTPQQLARVETQGDFAQEPLAVGLHISKTESCIPLLLENEADKCNFVEMLKSFGIHPHKSKKSEASEDRQNQPVESHAS</sequence>
<feature type="region of interest" description="Disordered" evidence="1">
    <location>
        <begin position="84"/>
        <end position="106"/>
    </location>
</feature>
<proteinExistence type="predicted"/>
<reference evidence="3" key="1">
    <citation type="submission" date="2013-10" db="EMBL/GenBank/DDBJ databases">
        <title>Genomic analysis of the causative agents of coccidiosis in chickens.</title>
        <authorList>
            <person name="Reid A.J."/>
            <person name="Blake D."/>
            <person name="Billington K."/>
            <person name="Browne H."/>
            <person name="Dunn M."/>
            <person name="Hung S."/>
            <person name="Kawahara F."/>
            <person name="Miranda-Saavedra D."/>
            <person name="Mourier T."/>
            <person name="Nagra H."/>
            <person name="Otto T.D."/>
            <person name="Rawlings N."/>
            <person name="Sanchez A."/>
            <person name="Sanders M."/>
            <person name="Subramaniam C."/>
            <person name="Tay Y."/>
            <person name="Dear P."/>
            <person name="Doerig C."/>
            <person name="Gruber A."/>
            <person name="Parkinson J."/>
            <person name="Shirley M."/>
            <person name="Wan K.L."/>
            <person name="Berriman M."/>
            <person name="Tomley F."/>
            <person name="Pain A."/>
        </authorList>
    </citation>
    <scope>NUCLEOTIDE SEQUENCE [LARGE SCALE GENOMIC DNA]</scope>
    <source>
        <strain evidence="3">Houghton</strain>
    </source>
</reference>
<dbReference type="EMBL" id="HG675698">
    <property type="protein sequence ID" value="CDJ42163.1"/>
    <property type="molecule type" value="Genomic_DNA"/>
</dbReference>
<gene>
    <name evidence="3" type="ORF">ETH_00023475</name>
</gene>
<protein>
    <recommendedName>
        <fullName evidence="2">ISP1 C-terminal domain-containing protein</fullName>
    </recommendedName>
</protein>
<dbReference type="Pfam" id="PF18161">
    <property type="entry name" value="ISP1_C"/>
    <property type="match status" value="1"/>
</dbReference>
<dbReference type="GeneID" id="25253807"/>
<dbReference type="OMA" id="KITIKCE"/>
<evidence type="ECO:0000313" key="4">
    <source>
        <dbReference type="Proteomes" id="UP000030747"/>
    </source>
</evidence>
<feature type="domain" description="ISP1 C-terminal" evidence="2">
    <location>
        <begin position="12"/>
        <end position="78"/>
    </location>
</feature>
<evidence type="ECO:0000256" key="1">
    <source>
        <dbReference type="SAM" id="MobiDB-lite"/>
    </source>
</evidence>
<dbReference type="VEuPathDB" id="ToxoDB:ETH2_0652900"/>